<comment type="similarity">
    <text evidence="1">Belongs to the protein kinase superfamily. CMGC Ser/Thr protein kinase family. CDC2/CDKX subfamily.</text>
</comment>
<dbReference type="PANTHER" id="PTHR24056">
    <property type="entry name" value="CELL DIVISION PROTEIN KINASE"/>
    <property type="match status" value="1"/>
</dbReference>
<dbReference type="AlphaFoldDB" id="A0A2V3J6J0"/>
<dbReference type="InterPro" id="IPR050108">
    <property type="entry name" value="CDK"/>
</dbReference>
<keyword evidence="6" id="KW-0067">ATP-binding</keyword>
<dbReference type="InterPro" id="IPR000719">
    <property type="entry name" value="Prot_kinase_dom"/>
</dbReference>
<evidence type="ECO:0000256" key="3">
    <source>
        <dbReference type="ARBA" id="ARBA00022679"/>
    </source>
</evidence>
<dbReference type="InterPro" id="IPR011009">
    <property type="entry name" value="Kinase-like_dom_sf"/>
</dbReference>
<dbReference type="CDD" id="cd07843">
    <property type="entry name" value="STKc_CDC2L1"/>
    <property type="match status" value="1"/>
</dbReference>
<proteinExistence type="inferred from homology"/>
<dbReference type="GO" id="GO:0080090">
    <property type="term" value="P:regulation of primary metabolic process"/>
    <property type="evidence" value="ECO:0007669"/>
    <property type="project" value="UniProtKB-ARBA"/>
</dbReference>
<dbReference type="SUPFAM" id="SSF56112">
    <property type="entry name" value="Protein kinase-like (PK-like)"/>
    <property type="match status" value="1"/>
</dbReference>
<dbReference type="Pfam" id="PF00069">
    <property type="entry name" value="Pkinase"/>
    <property type="match status" value="1"/>
</dbReference>
<dbReference type="Gene3D" id="3.30.200.20">
    <property type="entry name" value="Phosphorylase Kinase, domain 1"/>
    <property type="match status" value="1"/>
</dbReference>
<dbReference type="GO" id="GO:0004674">
    <property type="term" value="F:protein serine/threonine kinase activity"/>
    <property type="evidence" value="ECO:0007669"/>
    <property type="project" value="UniProtKB-KW"/>
</dbReference>
<sequence>MSCPLDKERPCRSVECYERLNFIDEGTYGRVFRARDIQTGQIYALKQVKLGNDRDGFPVTALREISTLFSVNHPNVVRLREVVVGSTTDKIYLVMEYAEHDLLSLLERMKCPYSASEIKSLMQQLLRGVAHLHDNWILHRDLKPSNLLLTGQGVLKVCDFGLARNYGDPLSKYTQGVVTLWYRAPELLMGSTLYSTAVDMWAIGCIFAELVLMRPLLQGKGELDQLAKIASMFGAPSEKCWGGFSKLPNSRRVSFRSYGEGNFIEHFYEGTGCTRRLRTSKNAIDLMQSMLLYDPEKRISAADALRHPYFSERPSPKDPSLIQTFPDDRRGT</sequence>
<dbReference type="InterPro" id="IPR045267">
    <property type="entry name" value="CDK11/PITSLRE_STKc"/>
</dbReference>
<dbReference type="GO" id="GO:0005524">
    <property type="term" value="F:ATP binding"/>
    <property type="evidence" value="ECO:0007669"/>
    <property type="project" value="UniProtKB-KW"/>
</dbReference>
<evidence type="ECO:0000256" key="7">
    <source>
        <dbReference type="SAM" id="MobiDB-lite"/>
    </source>
</evidence>
<reference evidence="9 10" key="1">
    <citation type="journal article" date="2018" name="Mol. Biol. Evol.">
        <title>Analysis of the draft genome of the red seaweed Gracilariopsis chorda provides insights into genome size evolution in Rhodophyta.</title>
        <authorList>
            <person name="Lee J."/>
            <person name="Yang E.C."/>
            <person name="Graf L."/>
            <person name="Yang J.H."/>
            <person name="Qiu H."/>
            <person name="Zel Zion U."/>
            <person name="Chan C.X."/>
            <person name="Stephens T.G."/>
            <person name="Weber A.P.M."/>
            <person name="Boo G.H."/>
            <person name="Boo S.M."/>
            <person name="Kim K.M."/>
            <person name="Shin Y."/>
            <person name="Jung M."/>
            <person name="Lee S.J."/>
            <person name="Yim H.S."/>
            <person name="Lee J.H."/>
            <person name="Bhattacharya D."/>
            <person name="Yoon H.S."/>
        </authorList>
    </citation>
    <scope>NUCLEOTIDE SEQUENCE [LARGE SCALE GENOMIC DNA]</scope>
    <source>
        <strain evidence="9 10">SKKU-2015</strain>
        <tissue evidence="9">Whole body</tissue>
    </source>
</reference>
<feature type="domain" description="Protein kinase" evidence="8">
    <location>
        <begin position="17"/>
        <end position="310"/>
    </location>
</feature>
<dbReference type="GO" id="GO:0007346">
    <property type="term" value="P:regulation of mitotic cell cycle"/>
    <property type="evidence" value="ECO:0007669"/>
    <property type="project" value="TreeGrafter"/>
</dbReference>
<evidence type="ECO:0000256" key="4">
    <source>
        <dbReference type="ARBA" id="ARBA00022741"/>
    </source>
</evidence>
<dbReference type="OrthoDB" id="647at2759"/>
<dbReference type="SMART" id="SM00220">
    <property type="entry name" value="S_TKc"/>
    <property type="match status" value="1"/>
</dbReference>
<evidence type="ECO:0000256" key="2">
    <source>
        <dbReference type="ARBA" id="ARBA00022527"/>
    </source>
</evidence>
<feature type="region of interest" description="Disordered" evidence="7">
    <location>
        <begin position="309"/>
        <end position="332"/>
    </location>
</feature>
<dbReference type="FunFam" id="3.30.200.20:FF:000172">
    <property type="entry name" value="cyclin-dependent kinase G-2 isoform X1"/>
    <property type="match status" value="1"/>
</dbReference>
<name>A0A2V3J6J0_9FLOR</name>
<dbReference type="GO" id="GO:0010556">
    <property type="term" value="P:regulation of macromolecule biosynthetic process"/>
    <property type="evidence" value="ECO:0007669"/>
    <property type="project" value="UniProtKB-ARBA"/>
</dbReference>
<evidence type="ECO:0000256" key="6">
    <source>
        <dbReference type="ARBA" id="ARBA00022840"/>
    </source>
</evidence>
<dbReference type="InterPro" id="IPR008271">
    <property type="entry name" value="Ser/Thr_kinase_AS"/>
</dbReference>
<evidence type="ECO:0000256" key="5">
    <source>
        <dbReference type="ARBA" id="ARBA00022777"/>
    </source>
</evidence>
<evidence type="ECO:0000259" key="8">
    <source>
        <dbReference type="PROSITE" id="PS50011"/>
    </source>
</evidence>
<dbReference type="GO" id="GO:0005634">
    <property type="term" value="C:nucleus"/>
    <property type="evidence" value="ECO:0007669"/>
    <property type="project" value="TreeGrafter"/>
</dbReference>
<dbReference type="Gene3D" id="1.10.510.10">
    <property type="entry name" value="Transferase(Phosphotransferase) domain 1"/>
    <property type="match status" value="1"/>
</dbReference>
<dbReference type="PROSITE" id="PS00108">
    <property type="entry name" value="PROTEIN_KINASE_ST"/>
    <property type="match status" value="1"/>
</dbReference>
<dbReference type="PANTHER" id="PTHR24056:SF107">
    <property type="entry name" value="CYCLIN-DEPENDENT KINASE 11A-RELATED"/>
    <property type="match status" value="1"/>
</dbReference>
<keyword evidence="10" id="KW-1185">Reference proteome</keyword>
<evidence type="ECO:0000313" key="9">
    <source>
        <dbReference type="EMBL" id="PXF50019.1"/>
    </source>
</evidence>
<gene>
    <name evidence="9" type="ORF">BWQ96_00179</name>
</gene>
<evidence type="ECO:0000313" key="10">
    <source>
        <dbReference type="Proteomes" id="UP000247409"/>
    </source>
</evidence>
<dbReference type="Proteomes" id="UP000247409">
    <property type="component" value="Unassembled WGS sequence"/>
</dbReference>
<dbReference type="STRING" id="448386.A0A2V3J6J0"/>
<protein>
    <submittedName>
        <fullName evidence="9">Cyclin-dependent kinase 11B</fullName>
    </submittedName>
</protein>
<dbReference type="FunFam" id="1.10.510.10:FF:000533">
    <property type="entry name" value="cyclin-dependent kinase 10"/>
    <property type="match status" value="1"/>
</dbReference>
<organism evidence="9 10">
    <name type="scientific">Gracilariopsis chorda</name>
    <dbReference type="NCBI Taxonomy" id="448386"/>
    <lineage>
        <taxon>Eukaryota</taxon>
        <taxon>Rhodophyta</taxon>
        <taxon>Florideophyceae</taxon>
        <taxon>Rhodymeniophycidae</taxon>
        <taxon>Gracilariales</taxon>
        <taxon>Gracilariaceae</taxon>
        <taxon>Gracilariopsis</taxon>
    </lineage>
</organism>
<keyword evidence="5 9" id="KW-0418">Kinase</keyword>
<dbReference type="EMBL" id="NBIV01000001">
    <property type="protein sequence ID" value="PXF50019.1"/>
    <property type="molecule type" value="Genomic_DNA"/>
</dbReference>
<dbReference type="PROSITE" id="PS50011">
    <property type="entry name" value="PROTEIN_KINASE_DOM"/>
    <property type="match status" value="1"/>
</dbReference>
<comment type="caution">
    <text evidence="9">The sequence shown here is derived from an EMBL/GenBank/DDBJ whole genome shotgun (WGS) entry which is preliminary data.</text>
</comment>
<keyword evidence="4" id="KW-0547">Nucleotide-binding</keyword>
<keyword evidence="3" id="KW-0808">Transferase</keyword>
<accession>A0A2V3J6J0</accession>
<keyword evidence="2" id="KW-0723">Serine/threonine-protein kinase</keyword>
<evidence type="ECO:0000256" key="1">
    <source>
        <dbReference type="ARBA" id="ARBA00006485"/>
    </source>
</evidence>